<proteinExistence type="predicted"/>
<dbReference type="PANTHER" id="PTHR34569">
    <property type="entry name" value="EXPRESSED PROTEIN"/>
    <property type="match status" value="1"/>
</dbReference>
<dbReference type="AlphaFoldDB" id="A0AAD3T5D9"/>
<sequence>MKQRKSVPPSVEISKVVRKPHRRSSIAVVANGHHHPTSAPPKISSLSGIGFELVSRGSPTYISLKDLLPSSSSILSPKATAATSSSTASSGSGASLSGYEISIRNRLVKQAAWAYLQPMSSSPSSSSGRLCSLYSGYFFDPLLASVRRWIVDALARVFSCLVDALWFILAR</sequence>
<dbReference type="Proteomes" id="UP001279734">
    <property type="component" value="Unassembled WGS sequence"/>
</dbReference>
<organism evidence="1 2">
    <name type="scientific">Nepenthes gracilis</name>
    <name type="common">Slender pitcher plant</name>
    <dbReference type="NCBI Taxonomy" id="150966"/>
    <lineage>
        <taxon>Eukaryota</taxon>
        <taxon>Viridiplantae</taxon>
        <taxon>Streptophyta</taxon>
        <taxon>Embryophyta</taxon>
        <taxon>Tracheophyta</taxon>
        <taxon>Spermatophyta</taxon>
        <taxon>Magnoliopsida</taxon>
        <taxon>eudicotyledons</taxon>
        <taxon>Gunneridae</taxon>
        <taxon>Pentapetalae</taxon>
        <taxon>Caryophyllales</taxon>
        <taxon>Nepenthaceae</taxon>
        <taxon>Nepenthes</taxon>
    </lineage>
</organism>
<protein>
    <submittedName>
        <fullName evidence="1">Uncharacterized protein</fullName>
    </submittedName>
</protein>
<reference evidence="1" key="1">
    <citation type="submission" date="2023-05" db="EMBL/GenBank/DDBJ databases">
        <title>Nepenthes gracilis genome sequencing.</title>
        <authorList>
            <person name="Fukushima K."/>
        </authorList>
    </citation>
    <scope>NUCLEOTIDE SEQUENCE</scope>
    <source>
        <strain evidence="1">SING2019-196</strain>
    </source>
</reference>
<dbReference type="EMBL" id="BSYO01000025">
    <property type="protein sequence ID" value="GMH23153.1"/>
    <property type="molecule type" value="Genomic_DNA"/>
</dbReference>
<gene>
    <name evidence="1" type="ORF">Nepgr_024996</name>
</gene>
<keyword evidence="2" id="KW-1185">Reference proteome</keyword>
<evidence type="ECO:0000313" key="1">
    <source>
        <dbReference type="EMBL" id="GMH23153.1"/>
    </source>
</evidence>
<comment type="caution">
    <text evidence="1">The sequence shown here is derived from an EMBL/GenBank/DDBJ whole genome shotgun (WGS) entry which is preliminary data.</text>
</comment>
<name>A0AAD3T5D9_NEPGR</name>
<evidence type="ECO:0000313" key="2">
    <source>
        <dbReference type="Proteomes" id="UP001279734"/>
    </source>
</evidence>
<accession>A0AAD3T5D9</accession>
<dbReference type="PANTHER" id="PTHR34569:SF2">
    <property type="entry name" value="EXPRESSED PROTEIN"/>
    <property type="match status" value="1"/>
</dbReference>